<organism evidence="5 6">
    <name type="scientific">Phyllotreta striolata</name>
    <name type="common">Striped flea beetle</name>
    <name type="synonym">Crioceris striolata</name>
    <dbReference type="NCBI Taxonomy" id="444603"/>
    <lineage>
        <taxon>Eukaryota</taxon>
        <taxon>Metazoa</taxon>
        <taxon>Ecdysozoa</taxon>
        <taxon>Arthropoda</taxon>
        <taxon>Hexapoda</taxon>
        <taxon>Insecta</taxon>
        <taxon>Pterygota</taxon>
        <taxon>Neoptera</taxon>
        <taxon>Endopterygota</taxon>
        <taxon>Coleoptera</taxon>
        <taxon>Polyphaga</taxon>
        <taxon>Cucujiformia</taxon>
        <taxon>Chrysomeloidea</taxon>
        <taxon>Chrysomelidae</taxon>
        <taxon>Galerucinae</taxon>
        <taxon>Alticini</taxon>
        <taxon>Phyllotreta</taxon>
    </lineage>
</organism>
<comment type="subcellular location">
    <subcellularLocation>
        <location evidence="3">Mitochondrion</location>
    </subcellularLocation>
</comment>
<evidence type="ECO:0000256" key="4">
    <source>
        <dbReference type="SAM" id="MobiDB-lite"/>
    </source>
</evidence>
<dbReference type="GO" id="GO:0005739">
    <property type="term" value="C:mitochondrion"/>
    <property type="evidence" value="ECO:0007669"/>
    <property type="project" value="UniProtKB-SubCell"/>
</dbReference>
<protein>
    <recommendedName>
        <fullName evidence="3">COX assembly mitochondrial protein</fullName>
    </recommendedName>
</protein>
<dbReference type="InterPro" id="IPR013892">
    <property type="entry name" value="Cyt_c_biogenesis_Cmc1-like"/>
</dbReference>
<dbReference type="Pfam" id="PF08583">
    <property type="entry name" value="Cmc1"/>
    <property type="match status" value="1"/>
</dbReference>
<proteinExistence type="inferred from homology"/>
<evidence type="ECO:0000256" key="2">
    <source>
        <dbReference type="ARBA" id="ARBA00023157"/>
    </source>
</evidence>
<evidence type="ECO:0000256" key="1">
    <source>
        <dbReference type="ARBA" id="ARBA00007347"/>
    </source>
</evidence>
<dbReference type="AlphaFoldDB" id="A0A9N9XVD0"/>
<gene>
    <name evidence="5" type="ORF">PHYEVI_LOCUS9761</name>
</gene>
<keyword evidence="6" id="KW-1185">Reference proteome</keyword>
<dbReference type="Proteomes" id="UP001153712">
    <property type="component" value="Chromosome 6"/>
</dbReference>
<evidence type="ECO:0000313" key="5">
    <source>
        <dbReference type="EMBL" id="CAG9863472.1"/>
    </source>
</evidence>
<dbReference type="OrthoDB" id="532630at2759"/>
<keyword evidence="2" id="KW-1015">Disulfide bond</keyword>
<evidence type="ECO:0000256" key="3">
    <source>
        <dbReference type="RuleBase" id="RU364104"/>
    </source>
</evidence>
<dbReference type="EMBL" id="OU900099">
    <property type="protein sequence ID" value="CAG9863472.1"/>
    <property type="molecule type" value="Genomic_DNA"/>
</dbReference>
<evidence type="ECO:0000313" key="6">
    <source>
        <dbReference type="Proteomes" id="UP001153712"/>
    </source>
</evidence>
<name>A0A9N9XVD0_PHYSR</name>
<feature type="region of interest" description="Disordered" evidence="4">
    <location>
        <begin position="84"/>
        <end position="108"/>
    </location>
</feature>
<reference evidence="5" key="1">
    <citation type="submission" date="2022-01" db="EMBL/GenBank/DDBJ databases">
        <authorList>
            <person name="King R."/>
        </authorList>
    </citation>
    <scope>NUCLEOTIDE SEQUENCE</scope>
</reference>
<comment type="similarity">
    <text evidence="1 3">Belongs to the CMC family.</text>
</comment>
<sequence length="108" mass="12896">MIKGKSERNCVRYSECFGYFIISKRVSRKDLTMHADLSRLHDDKCDYFVDQLKRCHRENPFKKFLGACNGAHDLKAKCQQREHLLRSRRNAEKSAEMQKRMREKSAER</sequence>
<accession>A0A9N9XVD0</accession>
<keyword evidence="3" id="KW-0496">Mitochondrion</keyword>